<evidence type="ECO:0000313" key="2">
    <source>
        <dbReference type="EMBL" id="KZN70577.1"/>
    </source>
</evidence>
<accession>A0A167PH16</accession>
<reference evidence="2 3" key="1">
    <citation type="submission" date="2013-07" db="EMBL/GenBank/DDBJ databases">
        <title>Comparative Genomic and Metabolomic Analysis of Twelve Strains of Pseudoalteromonas luteoviolacea.</title>
        <authorList>
            <person name="Vynne N.G."/>
            <person name="Mansson M."/>
            <person name="Gram L."/>
        </authorList>
    </citation>
    <scope>NUCLEOTIDE SEQUENCE [LARGE SCALE GENOMIC DNA]</scope>
    <source>
        <strain evidence="2 3">S4060-1</strain>
    </source>
</reference>
<dbReference type="PANTHER" id="PTHR43734:SF1">
    <property type="entry name" value="PHYTOENE DESATURASE"/>
    <property type="match status" value="1"/>
</dbReference>
<gene>
    <name evidence="2" type="ORF">N478_01315</name>
</gene>
<dbReference type="Gene3D" id="3.50.50.60">
    <property type="entry name" value="FAD/NAD(P)-binding domain"/>
    <property type="match status" value="1"/>
</dbReference>
<evidence type="ECO:0000256" key="1">
    <source>
        <dbReference type="ARBA" id="ARBA00006046"/>
    </source>
</evidence>
<dbReference type="RefSeq" id="WP_063379667.1">
    <property type="nucleotide sequence ID" value="NZ_AUXX01000001.1"/>
</dbReference>
<dbReference type="InterPro" id="IPR036188">
    <property type="entry name" value="FAD/NAD-bd_sf"/>
</dbReference>
<protein>
    <recommendedName>
        <fullName evidence="4">Amine oxidase domain-containing protein</fullName>
    </recommendedName>
</protein>
<dbReference type="PATRIC" id="fig|1365257.3.peg.274"/>
<dbReference type="PANTHER" id="PTHR43734">
    <property type="entry name" value="PHYTOENE DESATURASE"/>
    <property type="match status" value="1"/>
</dbReference>
<dbReference type="SUPFAM" id="SSF51905">
    <property type="entry name" value="FAD/NAD(P)-binding domain"/>
    <property type="match status" value="1"/>
</dbReference>
<sequence length="454" mass="50397">MANQNAVVVGGGVCGLVASLLLRKRGYDVVLLEQASQLGGLFCSIKDSSGAAYDMGSHIPNATGIQELDEILFKNADDATTWNRISKLCSGNYFAGDWDLSSPFPDARKLPNDLYSQGCGELIGLNQIPQSEFIYQYCLESLGVVFTESIVAPILRKLYGKGVDLAGLTMEAGLFGFTRILALPADVTASLKSLPAFDSKLGYQTEQDFLRRKKQDNLQDVEYFYPVNGQGIGHWVAELQQQVEQAGIEIITSEMVSKICHTGQKVTSLELGSNRVLACDLLFWSAPPFIALNAMGLTPKRGKVELRTAVIYHINFDKPLLDTKSHYLWVWDDKTDIFRLTLYPNLNQQSTHNHLSAEILCAADEVSEYSLERIIDELKAMHVVADDAQVISHEQQAINNTFPVPTQEFKQLNQANYELLNASVDNLIISGRYSGRCWRQAEVLVDAFESINKL</sequence>
<evidence type="ECO:0000313" key="3">
    <source>
        <dbReference type="Proteomes" id="UP000076661"/>
    </source>
</evidence>
<dbReference type="Pfam" id="PF13450">
    <property type="entry name" value="NAD_binding_8"/>
    <property type="match status" value="1"/>
</dbReference>
<dbReference type="Proteomes" id="UP000076661">
    <property type="component" value="Unassembled WGS sequence"/>
</dbReference>
<comment type="similarity">
    <text evidence="1">Belongs to the carotenoid/retinoid oxidoreductase family.</text>
</comment>
<organism evidence="2 3">
    <name type="scientific">Pseudoalteromonas luteoviolacea S4060-1</name>
    <dbReference type="NCBI Taxonomy" id="1365257"/>
    <lineage>
        <taxon>Bacteria</taxon>
        <taxon>Pseudomonadati</taxon>
        <taxon>Pseudomonadota</taxon>
        <taxon>Gammaproteobacteria</taxon>
        <taxon>Alteromonadales</taxon>
        <taxon>Pseudoalteromonadaceae</taxon>
        <taxon>Pseudoalteromonas</taxon>
    </lineage>
</organism>
<evidence type="ECO:0008006" key="4">
    <source>
        <dbReference type="Google" id="ProtNLM"/>
    </source>
</evidence>
<name>A0A167PH16_9GAMM</name>
<comment type="caution">
    <text evidence="2">The sequence shown here is derived from an EMBL/GenBank/DDBJ whole genome shotgun (WGS) entry which is preliminary data.</text>
</comment>
<dbReference type="AlphaFoldDB" id="A0A167PH16"/>
<dbReference type="EMBL" id="AUXX01000001">
    <property type="protein sequence ID" value="KZN70577.1"/>
    <property type="molecule type" value="Genomic_DNA"/>
</dbReference>
<proteinExistence type="inferred from homology"/>